<name>A0A832EIS0_9BACT</name>
<gene>
    <name evidence="1" type="ORF">ENS06_04790</name>
</gene>
<organism evidence="1">
    <name type="scientific">Desulfacinum infernum</name>
    <dbReference type="NCBI Taxonomy" id="35837"/>
    <lineage>
        <taxon>Bacteria</taxon>
        <taxon>Pseudomonadati</taxon>
        <taxon>Thermodesulfobacteriota</taxon>
        <taxon>Syntrophobacteria</taxon>
        <taxon>Syntrophobacterales</taxon>
        <taxon>Syntrophobacteraceae</taxon>
        <taxon>Desulfacinum</taxon>
    </lineage>
</organism>
<reference evidence="1" key="1">
    <citation type="journal article" date="2020" name="mSystems">
        <title>Genome- and Community-Level Interaction Insights into Carbon Utilization and Element Cycling Functions of Hydrothermarchaeota in Hydrothermal Sediment.</title>
        <authorList>
            <person name="Zhou Z."/>
            <person name="Liu Y."/>
            <person name="Xu W."/>
            <person name="Pan J."/>
            <person name="Luo Z.H."/>
            <person name="Li M."/>
        </authorList>
    </citation>
    <scope>NUCLEOTIDE SEQUENCE [LARGE SCALE GENOMIC DNA]</scope>
    <source>
        <strain evidence="1">SpSt-456</strain>
    </source>
</reference>
<comment type="caution">
    <text evidence="1">The sequence shown here is derived from an EMBL/GenBank/DDBJ whole genome shotgun (WGS) entry which is preliminary data.</text>
</comment>
<dbReference type="SUPFAM" id="SSF48452">
    <property type="entry name" value="TPR-like"/>
    <property type="match status" value="1"/>
</dbReference>
<accession>A0A832EIS0</accession>
<evidence type="ECO:0000313" key="1">
    <source>
        <dbReference type="EMBL" id="HFK96625.1"/>
    </source>
</evidence>
<dbReference type="Gene3D" id="1.25.40.10">
    <property type="entry name" value="Tetratricopeptide repeat domain"/>
    <property type="match status" value="1"/>
</dbReference>
<dbReference type="AlphaFoldDB" id="A0A832EIS0"/>
<sequence length="184" mass="21330">MRPPHDPSDSDADRDQVLVWIHQGDQACGRRHFIKAIRYYQLALDLARTRRFLDLQGRLCRDLGYLYLHHHNTEKARDLLQEGLRISVSDPVLCFGLLTNLVSVSMLENDYRQGLQRLEQALDLFEKTFPEMSAAPFDMVASYAALYRLRRSLRRVVSLLDAGVNPERIRVIYRLAPPPWDPKG</sequence>
<proteinExistence type="predicted"/>
<dbReference type="EMBL" id="DSTK01000013">
    <property type="protein sequence ID" value="HFK96625.1"/>
    <property type="molecule type" value="Genomic_DNA"/>
</dbReference>
<protein>
    <submittedName>
        <fullName evidence="1">Tetratricopeptide repeat protein</fullName>
    </submittedName>
</protein>
<dbReference type="InterPro" id="IPR011990">
    <property type="entry name" value="TPR-like_helical_dom_sf"/>
</dbReference>